<evidence type="ECO:0000256" key="1">
    <source>
        <dbReference type="SAM" id="MobiDB-lite"/>
    </source>
</evidence>
<dbReference type="Proteomes" id="UP000299102">
    <property type="component" value="Unassembled WGS sequence"/>
</dbReference>
<dbReference type="OrthoDB" id="203908at2759"/>
<evidence type="ECO:0000313" key="2">
    <source>
        <dbReference type="EMBL" id="GBP15658.1"/>
    </source>
</evidence>
<sequence length="194" mass="21630">MSLFVKGRQRTSDSRRAADVRGRQRSSTVKRSARPFVLKNPIKKLALGSDPVNSGVKEERVRGALILRIASFAGNSERESFVGCTTTAAEDSNPTLPLPDGRIGPGFDSRDKMATNFNLGGVGSHVVYRKLESSDLRRDVSSLHMLCRIYYDECYELFYLVLAAEFRYHSPRREPHGTNSMVGVLPPYVLCAIF</sequence>
<comment type="caution">
    <text evidence="2">The sequence shown here is derived from an EMBL/GenBank/DDBJ whole genome shotgun (WGS) entry which is preliminary data.</text>
</comment>
<feature type="region of interest" description="Disordered" evidence="1">
    <location>
        <begin position="1"/>
        <end position="33"/>
    </location>
</feature>
<organism evidence="2 3">
    <name type="scientific">Eumeta variegata</name>
    <name type="common">Bagworm moth</name>
    <name type="synonym">Eumeta japonica</name>
    <dbReference type="NCBI Taxonomy" id="151549"/>
    <lineage>
        <taxon>Eukaryota</taxon>
        <taxon>Metazoa</taxon>
        <taxon>Ecdysozoa</taxon>
        <taxon>Arthropoda</taxon>
        <taxon>Hexapoda</taxon>
        <taxon>Insecta</taxon>
        <taxon>Pterygota</taxon>
        <taxon>Neoptera</taxon>
        <taxon>Endopterygota</taxon>
        <taxon>Lepidoptera</taxon>
        <taxon>Glossata</taxon>
        <taxon>Ditrysia</taxon>
        <taxon>Tineoidea</taxon>
        <taxon>Psychidae</taxon>
        <taxon>Oiketicinae</taxon>
        <taxon>Eumeta</taxon>
    </lineage>
</organism>
<gene>
    <name evidence="2" type="ORF">EVAR_5352_1</name>
</gene>
<dbReference type="EMBL" id="BGZK01000073">
    <property type="protein sequence ID" value="GBP15658.1"/>
    <property type="molecule type" value="Genomic_DNA"/>
</dbReference>
<dbReference type="AlphaFoldDB" id="A0A4C1TNY4"/>
<accession>A0A4C1TNY4</accession>
<evidence type="ECO:0000313" key="3">
    <source>
        <dbReference type="Proteomes" id="UP000299102"/>
    </source>
</evidence>
<name>A0A4C1TNY4_EUMVA</name>
<reference evidence="2 3" key="1">
    <citation type="journal article" date="2019" name="Commun. Biol.">
        <title>The bagworm genome reveals a unique fibroin gene that provides high tensile strength.</title>
        <authorList>
            <person name="Kono N."/>
            <person name="Nakamura H."/>
            <person name="Ohtoshi R."/>
            <person name="Tomita M."/>
            <person name="Numata K."/>
            <person name="Arakawa K."/>
        </authorList>
    </citation>
    <scope>NUCLEOTIDE SEQUENCE [LARGE SCALE GENOMIC DNA]</scope>
</reference>
<keyword evidence="3" id="KW-1185">Reference proteome</keyword>
<proteinExistence type="predicted"/>
<protein>
    <submittedName>
        <fullName evidence="2">Uncharacterized protein</fullName>
    </submittedName>
</protein>
<feature type="compositionally biased region" description="Basic and acidic residues" evidence="1">
    <location>
        <begin position="10"/>
        <end position="22"/>
    </location>
</feature>